<keyword evidence="8 13" id="KW-0675">Receptor</keyword>
<dbReference type="GO" id="GO:0008142">
    <property type="term" value="F:oxysterol binding"/>
    <property type="evidence" value="ECO:0007669"/>
    <property type="project" value="InterPro"/>
</dbReference>
<dbReference type="AlphaFoldDB" id="A0A6P7YSF8"/>
<dbReference type="PROSITE" id="PS50262">
    <property type="entry name" value="G_PROTEIN_RECEP_F1_2"/>
    <property type="match status" value="1"/>
</dbReference>
<sequence length="339" mass="39065">MDSLTTLLPFSTNESLKFIENKSTPLPCEIQDGFLSLTLPITYSFIFGISLLSNTLAFWVFWYNPQRKVSMTVYMRHLVVSHLLLSLCLPFRIAYQNYPGPMILCKIVGAFFYINMYAGIMFLSLISLDRYLKIIKPLQQFKIHSIQWSTAASITVWLTIFISILFFIILDRGHGPCSGKCFHFKERSSLGATCNMIVVVAFYILLLLFIYSYSKISAKLYKFSWRKSQPQVRRNSMAVTKTLIVLVVFILCFIPYHVVRVPYILAQRDIISSLPWKQTLHTVNELVLCISAFNSCLDPLIYFFLSNSFRKAVCYIIQGKFKNIYQGTLPNNSKPPTEC</sequence>
<feature type="transmembrane region" description="Helical" evidence="14">
    <location>
        <begin position="148"/>
        <end position="170"/>
    </location>
</feature>
<dbReference type="InterPro" id="IPR047160">
    <property type="entry name" value="GP183-like"/>
</dbReference>
<dbReference type="KEGG" id="muo:115474711"/>
<keyword evidence="9" id="KW-0325">Glycoprotein</keyword>
<dbReference type="GO" id="GO:0005886">
    <property type="term" value="C:plasma membrane"/>
    <property type="evidence" value="ECO:0007669"/>
    <property type="project" value="UniProtKB-SubCell"/>
</dbReference>
<evidence type="ECO:0000313" key="16">
    <source>
        <dbReference type="Proteomes" id="UP000515156"/>
    </source>
</evidence>
<evidence type="ECO:0000256" key="6">
    <source>
        <dbReference type="ARBA" id="ARBA00023136"/>
    </source>
</evidence>
<proteinExistence type="inferred from homology"/>
<evidence type="ECO:0000256" key="13">
    <source>
        <dbReference type="RuleBase" id="RU000688"/>
    </source>
</evidence>
<feature type="transmembrane region" description="Helical" evidence="14">
    <location>
        <begin position="74"/>
        <end position="95"/>
    </location>
</feature>
<feature type="transmembrane region" description="Helical" evidence="14">
    <location>
        <begin position="41"/>
        <end position="62"/>
    </location>
</feature>
<evidence type="ECO:0000256" key="8">
    <source>
        <dbReference type="ARBA" id="ARBA00023170"/>
    </source>
</evidence>
<dbReference type="PANTHER" id="PTHR24237:SF14">
    <property type="entry name" value="G-PROTEIN COUPLED RECEPTORS FAMILY 1 PROFILE DOMAIN-CONTAINING PROTEIN"/>
    <property type="match status" value="1"/>
</dbReference>
<feature type="transmembrane region" description="Helical" evidence="14">
    <location>
        <begin position="107"/>
        <end position="128"/>
    </location>
</feature>
<keyword evidence="10 13" id="KW-0807">Transducer</keyword>
<dbReference type="PRINTS" id="PR00237">
    <property type="entry name" value="GPCRRHODOPSN"/>
</dbReference>
<evidence type="ECO:0000313" key="17">
    <source>
        <dbReference type="RefSeq" id="XP_030066195.1"/>
    </source>
</evidence>
<keyword evidence="2" id="KW-1003">Cell membrane</keyword>
<accession>A0A6P7YSF8</accession>
<dbReference type="Proteomes" id="UP000515156">
    <property type="component" value="Chromosome 7"/>
</dbReference>
<dbReference type="FunFam" id="1.20.1070.10:FF:000150">
    <property type="entry name" value="probable G-protein coupled receptor 34"/>
    <property type="match status" value="1"/>
</dbReference>
<dbReference type="InParanoid" id="A0A6P7YSF8"/>
<evidence type="ECO:0000256" key="2">
    <source>
        <dbReference type="ARBA" id="ARBA00022475"/>
    </source>
</evidence>
<evidence type="ECO:0000256" key="1">
    <source>
        <dbReference type="ARBA" id="ARBA00004651"/>
    </source>
</evidence>
<keyword evidence="3 13" id="KW-0812">Transmembrane</keyword>
<protein>
    <recommendedName>
        <fullName evidence="11">Probable G-protein coupled receptor 34</fullName>
    </recommendedName>
</protein>
<dbReference type="GeneID" id="115474711"/>
<feature type="transmembrane region" description="Helical" evidence="14">
    <location>
        <begin position="243"/>
        <end position="265"/>
    </location>
</feature>
<gene>
    <name evidence="17" type="primary">LOC115474711</name>
</gene>
<evidence type="ECO:0000256" key="9">
    <source>
        <dbReference type="ARBA" id="ARBA00023180"/>
    </source>
</evidence>
<evidence type="ECO:0000259" key="15">
    <source>
        <dbReference type="PROSITE" id="PS50262"/>
    </source>
</evidence>
<comment type="function">
    <text evidence="12">G-protein-coupled receptor of lysophosphatidylserine (LysoPS) that plays different roles in immune response. Acts a damage-sensing receptor that triggers tissue repair upon recognition of dying neutrophils. Mechanistically, apoptotic neutrophils release lysophosphatydilserine that are recognized by type 3 innate lymphoid cells (ILC3s) via GPR34, which activates downstream PI3K-AKT and RAS-ERK signaling pathways leading to STAT3 activation and IL-22 production. Plays an important role in microglial function, controlling morphology and phagocytosis.</text>
</comment>
<feature type="transmembrane region" description="Helical" evidence="14">
    <location>
        <begin position="190"/>
        <end position="213"/>
    </location>
</feature>
<name>A0A6P7YSF8_9AMPH</name>
<evidence type="ECO:0000256" key="4">
    <source>
        <dbReference type="ARBA" id="ARBA00022989"/>
    </source>
</evidence>
<evidence type="ECO:0000256" key="14">
    <source>
        <dbReference type="SAM" id="Phobius"/>
    </source>
</evidence>
<dbReference type="Pfam" id="PF00001">
    <property type="entry name" value="7tm_1"/>
    <property type="match status" value="1"/>
</dbReference>
<keyword evidence="6 14" id="KW-0472">Membrane</keyword>
<evidence type="ECO:0000256" key="11">
    <source>
        <dbReference type="ARBA" id="ARBA00035691"/>
    </source>
</evidence>
<dbReference type="SUPFAM" id="SSF81321">
    <property type="entry name" value="Family A G protein-coupled receptor-like"/>
    <property type="match status" value="1"/>
</dbReference>
<evidence type="ECO:0000256" key="5">
    <source>
        <dbReference type="ARBA" id="ARBA00023040"/>
    </source>
</evidence>
<dbReference type="OrthoDB" id="10005568at2759"/>
<evidence type="ECO:0000256" key="3">
    <source>
        <dbReference type="ARBA" id="ARBA00022692"/>
    </source>
</evidence>
<dbReference type="InterPro" id="IPR017452">
    <property type="entry name" value="GPCR_Rhodpsn_7TM"/>
</dbReference>
<dbReference type="RefSeq" id="XP_030066195.1">
    <property type="nucleotide sequence ID" value="XM_030210335.1"/>
</dbReference>
<keyword evidence="16" id="KW-1185">Reference proteome</keyword>
<evidence type="ECO:0000256" key="12">
    <source>
        <dbReference type="ARBA" id="ARBA00045234"/>
    </source>
</evidence>
<reference evidence="17" key="1">
    <citation type="submission" date="2025-08" db="UniProtKB">
        <authorList>
            <consortium name="RefSeq"/>
        </authorList>
    </citation>
    <scope>IDENTIFICATION</scope>
</reference>
<dbReference type="PROSITE" id="PS00237">
    <property type="entry name" value="G_PROTEIN_RECEP_F1_1"/>
    <property type="match status" value="1"/>
</dbReference>
<dbReference type="InterPro" id="IPR000276">
    <property type="entry name" value="GPCR_Rhodpsn"/>
</dbReference>
<organism evidence="16 17">
    <name type="scientific">Microcaecilia unicolor</name>
    <dbReference type="NCBI Taxonomy" id="1415580"/>
    <lineage>
        <taxon>Eukaryota</taxon>
        <taxon>Metazoa</taxon>
        <taxon>Chordata</taxon>
        <taxon>Craniata</taxon>
        <taxon>Vertebrata</taxon>
        <taxon>Euteleostomi</taxon>
        <taxon>Amphibia</taxon>
        <taxon>Gymnophiona</taxon>
        <taxon>Siphonopidae</taxon>
        <taxon>Microcaecilia</taxon>
    </lineage>
</organism>
<evidence type="ECO:0000256" key="10">
    <source>
        <dbReference type="ARBA" id="ARBA00023224"/>
    </source>
</evidence>
<feature type="domain" description="G-protein coupled receptors family 1 profile" evidence="15">
    <location>
        <begin position="53"/>
        <end position="302"/>
    </location>
</feature>
<dbReference type="PANTHER" id="PTHR24237">
    <property type="entry name" value="G-PROTEIN COUPLED RECEPTOR"/>
    <property type="match status" value="1"/>
</dbReference>
<keyword evidence="7" id="KW-1015">Disulfide bond</keyword>
<dbReference type="Gene3D" id="1.20.1070.10">
    <property type="entry name" value="Rhodopsin 7-helix transmembrane proteins"/>
    <property type="match status" value="1"/>
</dbReference>
<keyword evidence="5 13" id="KW-0297">G-protein coupled receptor</keyword>
<comment type="similarity">
    <text evidence="13">Belongs to the G-protein coupled receptor 1 family.</text>
</comment>
<evidence type="ECO:0000256" key="7">
    <source>
        <dbReference type="ARBA" id="ARBA00023157"/>
    </source>
</evidence>
<keyword evidence="4 14" id="KW-1133">Transmembrane helix</keyword>
<feature type="transmembrane region" description="Helical" evidence="14">
    <location>
        <begin position="285"/>
        <end position="305"/>
    </location>
</feature>
<comment type="subcellular location">
    <subcellularLocation>
        <location evidence="1">Cell membrane</location>
        <topology evidence="1">Multi-pass membrane protein</topology>
    </subcellularLocation>
</comment>
<dbReference type="GO" id="GO:0004930">
    <property type="term" value="F:G protein-coupled receptor activity"/>
    <property type="evidence" value="ECO:0007669"/>
    <property type="project" value="UniProtKB-KW"/>
</dbReference>